<evidence type="ECO:0000256" key="3">
    <source>
        <dbReference type="ARBA" id="ARBA00023295"/>
    </source>
</evidence>
<evidence type="ECO:0000259" key="5">
    <source>
        <dbReference type="Pfam" id="PF09137"/>
    </source>
</evidence>
<dbReference type="InterPro" id="IPR011013">
    <property type="entry name" value="Gal_mutarotase_sf_dom"/>
</dbReference>
<dbReference type="InterPro" id="IPR014718">
    <property type="entry name" value="GH-type_carb-bd"/>
</dbReference>
<keyword evidence="2" id="KW-0378">Hydrolase</keyword>
<dbReference type="SUPFAM" id="SSF48208">
    <property type="entry name" value="Six-hairpin glycosidases"/>
    <property type="match status" value="1"/>
</dbReference>
<dbReference type="Pfam" id="PF09137">
    <property type="entry name" value="Glucodextran_N"/>
    <property type="match status" value="1"/>
</dbReference>
<sequence>MTASESVAPGAPGIPARWTSSAKSGVGTALSSRSPLWFTISHGILNEIYYPRLDSACTRDLGLIVTGPDKYFCEEKRDASHAIDTLEKGVPAYRLVNEALNGAWRIEKRVLSDTARPCLLQEITFTALKGKIADYRVYGLLAPHLVNAGMGNTAWVGEYRKVPMLFATGRGTSLALACSLPWGACSAGYVGASDGWQQLHSTCRLDPDCRRAEDGNVALTGEIGFSEKAHKAILVLGFGGTPEQAAAHALASLKQGFDAAADAYLAEWRAWQKKLVPLDRADSSTGLDPYRVSTAVLAAHRSSKPAGAAVASLSIPWGFSKGDDDLGGYHLVWPRDLVETAGGFVAAGDADEALTILGYLRTIQQEDGHWPQNVWLDGDPYWHGIQMDECAFPILLADALRRAGHLPKAKLKTFMPMIEKAASYVVRNGPVTGEDRWEEDAGYSPFTLAVEIAALLAAADIFDIFGKPDAAIYLRETADCWNEQIERWTYAENTRLAVKHGIAGYYIRIGVSDGADDTSPKDGFVPIKNRPPGVSRLPARQIVSPDALALVRFGLRAADDPHIRNTVTVIDAILRRELPQGPLWYRYNDDGYGEHEDGSPFNGTGVGRPWPLLAGERAHYELAAGRRKEAEHLLAALEGSANDGGLIPEQVWDGRDMPRRELLCGEPSGSAMPLVWAHAEHIKLLRSLKDGAVFDMPPQGVERYIRNNTVASFRSWRFNHKITSMPAGKVLRIEVLARATVHWSTDNWATSHDSETKENAFGIHLVDLPIAEVDPGASLVFTFFWLDAGHWENVDFTIIINGGAVAAVAQSFRISSAQE</sequence>
<dbReference type="AlphaFoldDB" id="A0A1V8RTC6"/>
<protein>
    <submittedName>
        <fullName evidence="6">Glucan 1,4-alpha-glucosidase</fullName>
    </submittedName>
</protein>
<evidence type="ECO:0000313" key="6">
    <source>
        <dbReference type="EMBL" id="OQM76415.1"/>
    </source>
</evidence>
<dbReference type="GO" id="GO:0030246">
    <property type="term" value="F:carbohydrate binding"/>
    <property type="evidence" value="ECO:0007669"/>
    <property type="project" value="InterPro"/>
</dbReference>
<dbReference type="Gene3D" id="1.50.10.10">
    <property type="match status" value="1"/>
</dbReference>
<organism evidence="6 7">
    <name type="scientific">Manganibacter manganicus</name>
    <dbReference type="NCBI Taxonomy" id="1873176"/>
    <lineage>
        <taxon>Bacteria</taxon>
        <taxon>Pseudomonadati</taxon>
        <taxon>Pseudomonadota</taxon>
        <taxon>Alphaproteobacteria</taxon>
        <taxon>Hyphomicrobiales</taxon>
        <taxon>Phyllobacteriaceae</taxon>
        <taxon>Manganibacter</taxon>
    </lineage>
</organism>
<dbReference type="NCBIfam" id="TIGR01535">
    <property type="entry name" value="glucan_glucosid"/>
    <property type="match status" value="1"/>
</dbReference>
<dbReference type="InterPro" id="IPR008928">
    <property type="entry name" value="6-hairpin_glycosidase_sf"/>
</dbReference>
<dbReference type="PANTHER" id="PTHR31616:SF0">
    <property type="entry name" value="GLUCAN 1,4-ALPHA-GLUCOSIDASE"/>
    <property type="match status" value="1"/>
</dbReference>
<evidence type="ECO:0000256" key="1">
    <source>
        <dbReference type="ARBA" id="ARBA00006188"/>
    </source>
</evidence>
<dbReference type="STRING" id="1873176.BFN67_14965"/>
<dbReference type="GO" id="GO:0004553">
    <property type="term" value="F:hydrolase activity, hydrolyzing O-glycosyl compounds"/>
    <property type="evidence" value="ECO:0007669"/>
    <property type="project" value="TreeGrafter"/>
</dbReference>
<dbReference type="SUPFAM" id="SSF74650">
    <property type="entry name" value="Galactose mutarotase-like"/>
    <property type="match status" value="1"/>
</dbReference>
<comment type="caution">
    <text evidence="6">The sequence shown here is derived from an EMBL/GenBank/DDBJ whole genome shotgun (WGS) entry which is preliminary data.</text>
</comment>
<feature type="domain" description="Glucodextranase N-terminal" evidence="5">
    <location>
        <begin position="8"/>
        <end position="272"/>
    </location>
</feature>
<comment type="similarity">
    <text evidence="1">Belongs to the glycosyl hydrolase 15 family.</text>
</comment>
<dbReference type="PROSITE" id="PS00820">
    <property type="entry name" value="GLUCOAMYLASE"/>
    <property type="match status" value="1"/>
</dbReference>
<dbReference type="InterPro" id="IPR006425">
    <property type="entry name" value="Glucoamylase_bac"/>
</dbReference>
<dbReference type="RefSeq" id="WP_080918929.1">
    <property type="nucleotide sequence ID" value="NZ_MDET01000008.1"/>
</dbReference>
<gene>
    <name evidence="6" type="ORF">BFN67_14965</name>
</gene>
<name>A0A1V8RTC6_9HYPH</name>
<dbReference type="GO" id="GO:0005975">
    <property type="term" value="P:carbohydrate metabolic process"/>
    <property type="evidence" value="ECO:0007669"/>
    <property type="project" value="InterPro"/>
</dbReference>
<evidence type="ECO:0000313" key="7">
    <source>
        <dbReference type="Proteomes" id="UP000191905"/>
    </source>
</evidence>
<dbReference type="Pfam" id="PF00723">
    <property type="entry name" value="Glyco_hydro_15"/>
    <property type="match status" value="1"/>
</dbReference>
<reference evidence="6 7" key="1">
    <citation type="journal article" date="2016" name="Int. J. Syst. Evol. Microbiol.">
        <title>Pseudaminobacter manganicus sp. nov., isolated from sludge of a manganese mine.</title>
        <authorList>
            <person name="Li J."/>
            <person name="Huang J."/>
            <person name="Liao S."/>
            <person name="Wang G."/>
        </authorList>
    </citation>
    <scope>NUCLEOTIDE SEQUENCE [LARGE SCALE GENOMIC DNA]</scope>
    <source>
        <strain evidence="6 7">JH-7</strain>
    </source>
</reference>
<evidence type="ECO:0000256" key="2">
    <source>
        <dbReference type="ARBA" id="ARBA00022801"/>
    </source>
</evidence>
<keyword evidence="7" id="KW-1185">Reference proteome</keyword>
<proteinExistence type="inferred from homology"/>
<keyword evidence="3" id="KW-0326">Glycosidase</keyword>
<evidence type="ECO:0000259" key="4">
    <source>
        <dbReference type="Pfam" id="PF00723"/>
    </source>
</evidence>
<dbReference type="InterPro" id="IPR015220">
    <property type="entry name" value="Glucodextranase_N"/>
</dbReference>
<dbReference type="Proteomes" id="UP000191905">
    <property type="component" value="Unassembled WGS sequence"/>
</dbReference>
<dbReference type="InterPro" id="IPR046966">
    <property type="entry name" value="Glucoamylase_active_site"/>
</dbReference>
<dbReference type="InterPro" id="IPR011613">
    <property type="entry name" value="GH15-like"/>
</dbReference>
<dbReference type="GO" id="GO:0016757">
    <property type="term" value="F:glycosyltransferase activity"/>
    <property type="evidence" value="ECO:0007669"/>
    <property type="project" value="UniProtKB-ARBA"/>
</dbReference>
<dbReference type="CDD" id="cd07430">
    <property type="entry name" value="GH15_N"/>
    <property type="match status" value="1"/>
</dbReference>
<dbReference type="EMBL" id="MDET01000008">
    <property type="protein sequence ID" value="OQM76415.1"/>
    <property type="molecule type" value="Genomic_DNA"/>
</dbReference>
<accession>A0A1V8RTC6</accession>
<dbReference type="InterPro" id="IPR012341">
    <property type="entry name" value="6hp_glycosidase-like_sf"/>
</dbReference>
<dbReference type="Gene3D" id="2.70.98.10">
    <property type="match status" value="1"/>
</dbReference>
<dbReference type="OrthoDB" id="9806081at2"/>
<feature type="domain" description="GH15-like" evidence="4">
    <location>
        <begin position="376"/>
        <end position="684"/>
    </location>
</feature>
<dbReference type="PANTHER" id="PTHR31616">
    <property type="entry name" value="TREHALASE"/>
    <property type="match status" value="1"/>
</dbReference>